<dbReference type="EMBL" id="JAAAWP010000002">
    <property type="protein sequence ID" value="NDW20649.1"/>
    <property type="molecule type" value="Genomic_DNA"/>
</dbReference>
<dbReference type="GO" id="GO:0006633">
    <property type="term" value="P:fatty acid biosynthetic process"/>
    <property type="evidence" value="ECO:0007669"/>
    <property type="project" value="TreeGrafter"/>
</dbReference>
<dbReference type="GO" id="GO:0048038">
    <property type="term" value="F:quinone binding"/>
    <property type="evidence" value="ECO:0007669"/>
    <property type="project" value="TreeGrafter"/>
</dbReference>
<dbReference type="PANTHER" id="PTHR42760">
    <property type="entry name" value="SHORT-CHAIN DEHYDROGENASES/REDUCTASES FAMILY MEMBER"/>
    <property type="match status" value="1"/>
</dbReference>
<dbReference type="FunFam" id="3.40.50.720:FF:000173">
    <property type="entry name" value="3-oxoacyl-[acyl-carrier protein] reductase"/>
    <property type="match status" value="1"/>
</dbReference>
<keyword evidence="5" id="KW-1185">Reference proteome</keyword>
<dbReference type="PANTHER" id="PTHR42760:SF133">
    <property type="entry name" value="3-OXOACYL-[ACYL-CARRIER-PROTEIN] REDUCTASE"/>
    <property type="match status" value="1"/>
</dbReference>
<dbReference type="InterPro" id="IPR057326">
    <property type="entry name" value="KR_dom"/>
</dbReference>
<feature type="domain" description="Ketoreductase" evidence="3">
    <location>
        <begin position="6"/>
        <end position="187"/>
    </location>
</feature>
<dbReference type="Gene3D" id="3.40.50.720">
    <property type="entry name" value="NAD(P)-binding Rossmann-like Domain"/>
    <property type="match status" value="1"/>
</dbReference>
<sequence>MNTSAPITLITGASKGIGRACALMFAEQKHELILVARDGEKLAEVTEACKNFGAIAHYFVTDLSDSQSVVQLFKNIQCLLANRPLSNAIHCAGQMRDAMLSMTRVNDVESLLTINVAASIQICQLVSRLMIRYKTGHLLLVSSKVAEVGSPGQSVYAATKGAISSFVKSLAKELGPIGIRVNAISPGFIETDLTAHYSSQKKEQLKESISLRRLGQAEDVASVAKFLCSKEAAYVTGHIMSVDGGLSL</sequence>
<dbReference type="InterPro" id="IPR036291">
    <property type="entry name" value="NAD(P)-bd_dom_sf"/>
</dbReference>
<dbReference type="PRINTS" id="PR00081">
    <property type="entry name" value="GDHRDH"/>
</dbReference>
<evidence type="ECO:0000259" key="3">
    <source>
        <dbReference type="SMART" id="SM00822"/>
    </source>
</evidence>
<dbReference type="CDD" id="cd05233">
    <property type="entry name" value="SDR_c"/>
    <property type="match status" value="1"/>
</dbReference>
<evidence type="ECO:0000256" key="2">
    <source>
        <dbReference type="ARBA" id="ARBA00023002"/>
    </source>
</evidence>
<dbReference type="PROSITE" id="PS00061">
    <property type="entry name" value="ADH_SHORT"/>
    <property type="match status" value="1"/>
</dbReference>
<comment type="caution">
    <text evidence="4">The sequence shown here is derived from an EMBL/GenBank/DDBJ whole genome shotgun (WGS) entry which is preliminary data.</text>
</comment>
<keyword evidence="2" id="KW-0560">Oxidoreductase</keyword>
<evidence type="ECO:0000313" key="5">
    <source>
        <dbReference type="Proteomes" id="UP000478837"/>
    </source>
</evidence>
<dbReference type="Proteomes" id="UP000478837">
    <property type="component" value="Unassembled WGS sequence"/>
</dbReference>
<evidence type="ECO:0000256" key="1">
    <source>
        <dbReference type="ARBA" id="ARBA00006484"/>
    </source>
</evidence>
<protein>
    <submittedName>
        <fullName evidence="4">SDR family oxidoreductase</fullName>
    </submittedName>
</protein>
<dbReference type="InterPro" id="IPR002347">
    <property type="entry name" value="SDR_fam"/>
</dbReference>
<evidence type="ECO:0000313" key="4">
    <source>
        <dbReference type="EMBL" id="NDW20649.1"/>
    </source>
</evidence>
<proteinExistence type="inferred from homology"/>
<name>A0A6L9MR21_9ALTE</name>
<dbReference type="GO" id="GO:0016616">
    <property type="term" value="F:oxidoreductase activity, acting on the CH-OH group of donors, NAD or NADP as acceptor"/>
    <property type="evidence" value="ECO:0007669"/>
    <property type="project" value="TreeGrafter"/>
</dbReference>
<dbReference type="RefSeq" id="WP_163110227.1">
    <property type="nucleotide sequence ID" value="NZ_JAAAWP010000002.1"/>
</dbReference>
<comment type="similarity">
    <text evidence="1">Belongs to the short-chain dehydrogenases/reductases (SDR) family.</text>
</comment>
<reference evidence="4 5" key="1">
    <citation type="submission" date="2020-01" db="EMBL/GenBank/DDBJ databases">
        <title>Genomes of bacteria type strains.</title>
        <authorList>
            <person name="Chen J."/>
            <person name="Zhu S."/>
            <person name="Yang J."/>
        </authorList>
    </citation>
    <scope>NUCLEOTIDE SEQUENCE [LARGE SCALE GENOMIC DNA]</scope>
    <source>
        <strain evidence="4 5">LMG 22958</strain>
    </source>
</reference>
<dbReference type="SUPFAM" id="SSF51735">
    <property type="entry name" value="NAD(P)-binding Rossmann-fold domains"/>
    <property type="match status" value="1"/>
</dbReference>
<dbReference type="SMART" id="SM00822">
    <property type="entry name" value="PKS_KR"/>
    <property type="match status" value="1"/>
</dbReference>
<gene>
    <name evidence="4" type="ORF">GTW09_03825</name>
</gene>
<dbReference type="InterPro" id="IPR020904">
    <property type="entry name" value="Sc_DH/Rdtase_CS"/>
</dbReference>
<accession>A0A6L9MR21</accession>
<dbReference type="AlphaFoldDB" id="A0A6L9MR21"/>
<dbReference type="Pfam" id="PF13561">
    <property type="entry name" value="adh_short_C2"/>
    <property type="match status" value="1"/>
</dbReference>
<organism evidence="4 5">
    <name type="scientific">Alteromonas hispanica</name>
    <dbReference type="NCBI Taxonomy" id="315421"/>
    <lineage>
        <taxon>Bacteria</taxon>
        <taxon>Pseudomonadati</taxon>
        <taxon>Pseudomonadota</taxon>
        <taxon>Gammaproteobacteria</taxon>
        <taxon>Alteromonadales</taxon>
        <taxon>Alteromonadaceae</taxon>
        <taxon>Alteromonas/Salinimonas group</taxon>
        <taxon>Alteromonas</taxon>
    </lineage>
</organism>